<dbReference type="PANTHER" id="PTHR34406:SF1">
    <property type="entry name" value="PROTEIN YCEI"/>
    <property type="match status" value="1"/>
</dbReference>
<dbReference type="SMART" id="SM00867">
    <property type="entry name" value="YceI"/>
    <property type="match status" value="1"/>
</dbReference>
<accession>T1D3S8</accession>
<sequence>MGLICSHPSHAAVYRLNPPHTFPQFEIRHLVFSLIHGQFNHTRGYLELNRAKGRARVFAKIRVRSLDTGYPPRDRDLMAPAFFDAARYPYIYFHSTGVRFEGRHRAILKGNLTMRGVTHPVVLQVTRIHCAVSPLNQKRVCGFDAQGSLERSWFGINGLLPVLPDHVRLILNADAVIVKHPGPAVLRALH</sequence>
<dbReference type="Gene3D" id="2.40.128.110">
    <property type="entry name" value="Lipid/polyisoprenoid-binding, YceI-like"/>
    <property type="match status" value="1"/>
</dbReference>
<reference evidence="2" key="2">
    <citation type="journal article" date="2014" name="ISME J.">
        <title>Microbial stratification in low pH oxic and suboxic macroscopic growths along an acid mine drainage.</title>
        <authorList>
            <person name="Mendez-Garcia C."/>
            <person name="Mesa V."/>
            <person name="Sprenger R.R."/>
            <person name="Richter M."/>
            <person name="Diez M.S."/>
            <person name="Solano J."/>
            <person name="Bargiela R."/>
            <person name="Golyshina O.V."/>
            <person name="Manteca A."/>
            <person name="Ramos J.L."/>
            <person name="Gallego J.R."/>
            <person name="Llorente I."/>
            <person name="Martins Dos Santos V.A."/>
            <person name="Jensen O.N."/>
            <person name="Pelaez A.I."/>
            <person name="Sanchez J."/>
            <person name="Ferrer M."/>
        </authorList>
    </citation>
    <scope>NUCLEOTIDE SEQUENCE</scope>
</reference>
<dbReference type="Pfam" id="PF04264">
    <property type="entry name" value="YceI"/>
    <property type="match status" value="1"/>
</dbReference>
<comment type="caution">
    <text evidence="2">The sequence shown here is derived from an EMBL/GenBank/DDBJ whole genome shotgun (WGS) entry which is preliminary data.</text>
</comment>
<organism evidence="2">
    <name type="scientific">mine drainage metagenome</name>
    <dbReference type="NCBI Taxonomy" id="410659"/>
    <lineage>
        <taxon>unclassified sequences</taxon>
        <taxon>metagenomes</taxon>
        <taxon>ecological metagenomes</taxon>
    </lineage>
</organism>
<evidence type="ECO:0000259" key="1">
    <source>
        <dbReference type="SMART" id="SM00867"/>
    </source>
</evidence>
<proteinExistence type="predicted"/>
<dbReference type="SUPFAM" id="SSF101874">
    <property type="entry name" value="YceI-like"/>
    <property type="match status" value="1"/>
</dbReference>
<evidence type="ECO:0000313" key="2">
    <source>
        <dbReference type="EMBL" id="EQD76169.1"/>
    </source>
</evidence>
<reference evidence="2" key="1">
    <citation type="submission" date="2013-08" db="EMBL/GenBank/DDBJ databases">
        <authorList>
            <person name="Mendez C."/>
            <person name="Richter M."/>
            <person name="Ferrer M."/>
            <person name="Sanchez J."/>
        </authorList>
    </citation>
    <scope>NUCLEOTIDE SEQUENCE</scope>
</reference>
<dbReference type="AlphaFoldDB" id="T1D3S8"/>
<feature type="domain" description="Lipid/polyisoprenoid-binding YceI-like" evidence="1">
    <location>
        <begin position="13"/>
        <end position="176"/>
    </location>
</feature>
<dbReference type="InterPro" id="IPR036761">
    <property type="entry name" value="TTHA0802/YceI-like_sf"/>
</dbReference>
<dbReference type="EMBL" id="AUZY01001120">
    <property type="protein sequence ID" value="EQD76169.1"/>
    <property type="molecule type" value="Genomic_DNA"/>
</dbReference>
<protein>
    <submittedName>
        <fullName evidence="2">Lipid/polyisoprenoid-binding, YceI-like protein</fullName>
    </submittedName>
</protein>
<name>T1D3S8_9ZZZZ</name>
<dbReference type="InterPro" id="IPR007372">
    <property type="entry name" value="Lipid/polyisoprenoid-bd_YceI"/>
</dbReference>
<gene>
    <name evidence="2" type="ORF">B1B_01874</name>
</gene>
<dbReference type="PANTHER" id="PTHR34406">
    <property type="entry name" value="PROTEIN YCEI"/>
    <property type="match status" value="1"/>
</dbReference>